<evidence type="ECO:0000256" key="4">
    <source>
        <dbReference type="ARBA" id="ARBA00022692"/>
    </source>
</evidence>
<name>A0A9D0ZC17_9FIRM</name>
<comment type="subcellular location">
    <subcellularLocation>
        <location evidence="1">Cell membrane</location>
        <topology evidence="1">Multi-pass membrane protein</topology>
    </subcellularLocation>
</comment>
<dbReference type="PANTHER" id="PTHR43744:SF9">
    <property type="entry name" value="POLYGALACTURONAN_RHAMNOGALACTURONAN TRANSPORT SYSTEM PERMEASE PROTEIN YTCP"/>
    <property type="match status" value="1"/>
</dbReference>
<evidence type="ECO:0000256" key="7">
    <source>
        <dbReference type="SAM" id="Phobius"/>
    </source>
</evidence>
<evidence type="ECO:0000256" key="5">
    <source>
        <dbReference type="ARBA" id="ARBA00022989"/>
    </source>
</evidence>
<keyword evidence="6 7" id="KW-0472">Membrane</keyword>
<dbReference type="AlphaFoldDB" id="A0A9D0ZC17"/>
<evidence type="ECO:0000256" key="2">
    <source>
        <dbReference type="ARBA" id="ARBA00022448"/>
    </source>
</evidence>
<feature type="transmembrane region" description="Helical" evidence="7">
    <location>
        <begin position="20"/>
        <end position="47"/>
    </location>
</feature>
<evidence type="ECO:0000256" key="1">
    <source>
        <dbReference type="ARBA" id="ARBA00004651"/>
    </source>
</evidence>
<keyword evidence="4 7" id="KW-0812">Transmembrane</keyword>
<reference evidence="9" key="2">
    <citation type="journal article" date="2021" name="PeerJ">
        <title>Extensive microbial diversity within the chicken gut microbiome revealed by metagenomics and culture.</title>
        <authorList>
            <person name="Gilroy R."/>
            <person name="Ravi A."/>
            <person name="Getino M."/>
            <person name="Pursley I."/>
            <person name="Horton D.L."/>
            <person name="Alikhan N.F."/>
            <person name="Baker D."/>
            <person name="Gharbi K."/>
            <person name="Hall N."/>
            <person name="Watson M."/>
            <person name="Adriaenssens E.M."/>
            <person name="Foster-Nyarko E."/>
            <person name="Jarju S."/>
            <person name="Secka A."/>
            <person name="Antonio M."/>
            <person name="Oren A."/>
            <person name="Chaudhuri R.R."/>
            <person name="La Ragione R."/>
            <person name="Hildebrand F."/>
            <person name="Pallen M.J."/>
        </authorList>
    </citation>
    <scope>NUCLEOTIDE SEQUENCE</scope>
    <source>
        <strain evidence="9">ChiSxjej2B14-6234</strain>
    </source>
</reference>
<evidence type="ECO:0000259" key="8">
    <source>
        <dbReference type="PROSITE" id="PS50928"/>
    </source>
</evidence>
<feature type="transmembrane region" description="Helical" evidence="7">
    <location>
        <begin position="118"/>
        <end position="137"/>
    </location>
</feature>
<feature type="transmembrane region" description="Helical" evidence="7">
    <location>
        <begin position="267"/>
        <end position="287"/>
    </location>
</feature>
<evidence type="ECO:0000256" key="3">
    <source>
        <dbReference type="ARBA" id="ARBA00022475"/>
    </source>
</evidence>
<dbReference type="PANTHER" id="PTHR43744">
    <property type="entry name" value="ABC TRANSPORTER PERMEASE PROTEIN MG189-RELATED-RELATED"/>
    <property type="match status" value="1"/>
</dbReference>
<gene>
    <name evidence="9" type="ORF">IAB73_05690</name>
</gene>
<dbReference type="GO" id="GO:0005886">
    <property type="term" value="C:plasma membrane"/>
    <property type="evidence" value="ECO:0007669"/>
    <property type="project" value="UniProtKB-SubCell"/>
</dbReference>
<feature type="transmembrane region" description="Helical" evidence="7">
    <location>
        <begin position="87"/>
        <end position="106"/>
    </location>
</feature>
<feature type="transmembrane region" description="Helical" evidence="7">
    <location>
        <begin position="191"/>
        <end position="214"/>
    </location>
</feature>
<reference evidence="9" key="1">
    <citation type="submission" date="2020-10" db="EMBL/GenBank/DDBJ databases">
        <authorList>
            <person name="Gilroy R."/>
        </authorList>
    </citation>
    <scope>NUCLEOTIDE SEQUENCE</scope>
    <source>
        <strain evidence="9">ChiSxjej2B14-6234</strain>
    </source>
</reference>
<dbReference type="Proteomes" id="UP000886887">
    <property type="component" value="Unassembled WGS sequence"/>
</dbReference>
<proteinExistence type="predicted"/>
<keyword evidence="2" id="KW-0813">Transport</keyword>
<evidence type="ECO:0000313" key="10">
    <source>
        <dbReference type="Proteomes" id="UP000886887"/>
    </source>
</evidence>
<evidence type="ECO:0000256" key="6">
    <source>
        <dbReference type="ARBA" id="ARBA00023136"/>
    </source>
</evidence>
<keyword evidence="5 7" id="KW-1133">Transmembrane helix</keyword>
<dbReference type="PROSITE" id="PS50928">
    <property type="entry name" value="ABC_TM1"/>
    <property type="match status" value="1"/>
</dbReference>
<dbReference type="CDD" id="cd06261">
    <property type="entry name" value="TM_PBP2"/>
    <property type="match status" value="1"/>
</dbReference>
<protein>
    <submittedName>
        <fullName evidence="9">Carbohydrate ABC transporter permease</fullName>
    </submittedName>
</protein>
<comment type="caution">
    <text evidence="9">The sequence shown here is derived from an EMBL/GenBank/DDBJ whole genome shotgun (WGS) entry which is preliminary data.</text>
</comment>
<dbReference type="Gene3D" id="1.10.3720.10">
    <property type="entry name" value="MetI-like"/>
    <property type="match status" value="1"/>
</dbReference>
<keyword evidence="3" id="KW-1003">Cell membrane</keyword>
<feature type="domain" description="ABC transmembrane type-1" evidence="8">
    <location>
        <begin position="83"/>
        <end position="281"/>
    </location>
</feature>
<dbReference type="EMBL" id="DVFJ01000016">
    <property type="protein sequence ID" value="HIQ71683.1"/>
    <property type="molecule type" value="Genomic_DNA"/>
</dbReference>
<dbReference type="GO" id="GO:0055085">
    <property type="term" value="P:transmembrane transport"/>
    <property type="evidence" value="ECO:0007669"/>
    <property type="project" value="InterPro"/>
</dbReference>
<organism evidence="9 10">
    <name type="scientific">Candidatus Onthenecus intestinigallinarum</name>
    <dbReference type="NCBI Taxonomy" id="2840875"/>
    <lineage>
        <taxon>Bacteria</taxon>
        <taxon>Bacillati</taxon>
        <taxon>Bacillota</taxon>
        <taxon>Clostridia</taxon>
        <taxon>Eubacteriales</taxon>
        <taxon>Candidatus Onthenecus</taxon>
    </lineage>
</organism>
<dbReference type="InterPro" id="IPR035906">
    <property type="entry name" value="MetI-like_sf"/>
</dbReference>
<accession>A0A9D0ZC17</accession>
<dbReference type="SUPFAM" id="SSF161098">
    <property type="entry name" value="MetI-like"/>
    <property type="match status" value="1"/>
</dbReference>
<dbReference type="InterPro" id="IPR000515">
    <property type="entry name" value="MetI-like"/>
</dbReference>
<evidence type="ECO:0000313" key="9">
    <source>
        <dbReference type="EMBL" id="HIQ71683.1"/>
    </source>
</evidence>
<sequence length="302" mass="34008">MVIHKAHTSRIRQSMGDNLFDVVVNVVAVLVMLLVLIPLIFVVAASFSDPDRVLRGEVFLWPKGFTLEPYKMVFENQDIWLSYRNTIFYTVAGTAINIVMTILAAYPLSRRDLEGRRFFTLIILFTMYFNGGLIPTYLLVRDLNMDNTIWAILIPAAISTYNLIVAKTFFENSIPHEIYESAFLDGCSNARMLVAIVLPLSKAIIAVLVLYYGVAHWNSYFSALVYLRDKELFPLQIVLRDILLLGQTEQLGSNDVGMGEKIKMAEAIKYSVIVISSAPVLALYPFVQKYFVQGVMIGAVKG</sequence>
<feature type="transmembrane region" description="Helical" evidence="7">
    <location>
        <begin position="149"/>
        <end position="170"/>
    </location>
</feature>